<dbReference type="GO" id="GO:0003676">
    <property type="term" value="F:nucleic acid binding"/>
    <property type="evidence" value="ECO:0007669"/>
    <property type="project" value="InterPro"/>
</dbReference>
<dbReference type="Pfam" id="PF13976">
    <property type="entry name" value="gag_pre-integrs"/>
    <property type="match status" value="1"/>
</dbReference>
<feature type="region of interest" description="Disordered" evidence="2">
    <location>
        <begin position="595"/>
        <end position="647"/>
    </location>
</feature>
<reference evidence="4" key="1">
    <citation type="journal article" date="2019" name="Sci. Rep.">
        <title>Draft genome of Tanacetum cinerariifolium, the natural source of mosquito coil.</title>
        <authorList>
            <person name="Yamashiro T."/>
            <person name="Shiraishi A."/>
            <person name="Satake H."/>
            <person name="Nakayama K."/>
        </authorList>
    </citation>
    <scope>NUCLEOTIDE SEQUENCE</scope>
</reference>
<comment type="caution">
    <text evidence="4">The sequence shown here is derived from an EMBL/GenBank/DDBJ whole genome shotgun (WGS) entry which is preliminary data.</text>
</comment>
<dbReference type="InterPro" id="IPR050951">
    <property type="entry name" value="Retrovirus_Pol_polyprotein"/>
</dbReference>
<feature type="coiled-coil region" evidence="1">
    <location>
        <begin position="8"/>
        <end position="35"/>
    </location>
</feature>
<feature type="domain" description="Integrase catalytic" evidence="3">
    <location>
        <begin position="1422"/>
        <end position="1544"/>
    </location>
</feature>
<dbReference type="CDD" id="cd09272">
    <property type="entry name" value="RNase_HI_RT_Ty1"/>
    <property type="match status" value="1"/>
</dbReference>
<dbReference type="InterPro" id="IPR012337">
    <property type="entry name" value="RNaseH-like_sf"/>
</dbReference>
<dbReference type="PROSITE" id="PS50994">
    <property type="entry name" value="INTEGRASE"/>
    <property type="match status" value="2"/>
</dbReference>
<dbReference type="InterPro" id="IPR041588">
    <property type="entry name" value="Integrase_H2C2"/>
</dbReference>
<protein>
    <submittedName>
        <fullName evidence="4">Putative reverse transcriptase domain-containing protein</fullName>
    </submittedName>
</protein>
<dbReference type="InterPro" id="IPR001584">
    <property type="entry name" value="Integrase_cat-core"/>
</dbReference>
<dbReference type="Pfam" id="PF00665">
    <property type="entry name" value="rve"/>
    <property type="match status" value="1"/>
</dbReference>
<dbReference type="SUPFAM" id="SSF53098">
    <property type="entry name" value="Ribonuclease H-like"/>
    <property type="match status" value="3"/>
</dbReference>
<evidence type="ECO:0000259" key="3">
    <source>
        <dbReference type="PROSITE" id="PS50994"/>
    </source>
</evidence>
<dbReference type="PANTHER" id="PTHR37984">
    <property type="entry name" value="PROTEIN CBG26694"/>
    <property type="match status" value="1"/>
</dbReference>
<evidence type="ECO:0000256" key="1">
    <source>
        <dbReference type="SAM" id="Coils"/>
    </source>
</evidence>
<dbReference type="PANTHER" id="PTHR37984:SF5">
    <property type="entry name" value="PROTEIN NYNRIN-LIKE"/>
    <property type="match status" value="1"/>
</dbReference>
<dbReference type="Pfam" id="PF07727">
    <property type="entry name" value="RVT_2"/>
    <property type="match status" value="1"/>
</dbReference>
<name>A0A6L2NZ15_TANCI</name>
<organism evidence="4">
    <name type="scientific">Tanacetum cinerariifolium</name>
    <name type="common">Dalmatian daisy</name>
    <name type="synonym">Chrysanthemum cinerariifolium</name>
    <dbReference type="NCBI Taxonomy" id="118510"/>
    <lineage>
        <taxon>Eukaryota</taxon>
        <taxon>Viridiplantae</taxon>
        <taxon>Streptophyta</taxon>
        <taxon>Embryophyta</taxon>
        <taxon>Tracheophyta</taxon>
        <taxon>Spermatophyta</taxon>
        <taxon>Magnoliopsida</taxon>
        <taxon>eudicotyledons</taxon>
        <taxon>Gunneridae</taxon>
        <taxon>Pentapetalae</taxon>
        <taxon>asterids</taxon>
        <taxon>campanulids</taxon>
        <taxon>Asterales</taxon>
        <taxon>Asteraceae</taxon>
        <taxon>Asteroideae</taxon>
        <taxon>Anthemideae</taxon>
        <taxon>Anthemidinae</taxon>
        <taxon>Tanacetum</taxon>
    </lineage>
</organism>
<feature type="compositionally biased region" description="Acidic residues" evidence="2">
    <location>
        <begin position="626"/>
        <end position="641"/>
    </location>
</feature>
<sequence>MHADLKYFDSLVKEIDELESDKAEFSNMYDVTLQECVSNDVKCSYLQSLSDLDALAELQCLYLHKVKECDGLAQKLSKQTESVSKKVHTKLLQRFAKVEKHSISLEIALQKYLKAQHQDKNIAISELKKLIEKGKGESVETKFDKPYVVRQPNAQRILKPSVLVDFNHFACVTKMLNDVNARTKKPNVVLENLKVKQINQLQQPIRNRLHQNPQNRTPQSYFRMLYEQTSKTWKWWIEQQSPLGYKWVPKTKMQWVPKAKNDHVQKRVSFAVDNASRITNVLKHTNSLGSNCQLFHRLLTLLQIVQLILFIVDSGCMKHMTSNLKLLCNFVEKFLGTVGFGNDQFAPILGYGDLVQRNVTIDRGNDLLTGNRRSDFYTISLQESTSSTPLYLMAKASPTQAWLWRRRLSYLNFDYINLLSKKDIMFGLPKLKYVKDQLCSSCKLSKEKRSSFKLKAIPSSKGRLNLHHIDLCDPMRVISINGKKYILMIVDDYSRYTWTLFLHSKDETPEVLKEFLTMIQGNLQALVITVRTDRGVEFLNKTLNAFFKEEGIEHQTSTARTPEHNGVVERRNHAHVPSQQELDLLFGPLYDEVFNAGSNPQDKQPTTNIQSTSAPSTPTYVHAEENTDNQAEEEHLPDDEFTNPFCAPTQDVAESSLNKIGNSNVPTFNQLQVSEYRQTKDRSLEQVRGSPSRPVQTKRQLATDPKMCMYELVVSTAEPKNIKEAMADFAWIEAMQEELHHFDRLQMDVKMAFFNGPLKEDVYVAQPDGFVDPDHPENVYRLKKTLYGLKQAPKAWYDELSKFLTSKGFTKGLQINQSPRGIFINQAKYILEILHKHSMDKGQSIGTPMATKPKLDADLSGNPVDQTDYRSKIGSLMYLTSSRPDIVFGLTAFSDADHAGCIDSRKSTSGGIQFLGDKLVRWMSKKQNYTAMSSAEAEYMALSASCAQVMWMRIQLQDYGFNYNIIPTEYQLADMFTKALPEDRFKYLVRRTVLRYDGDECDKGVMPTKIELTLEQLQQGVSNDVLVSIEGVEELKRNVWINGENKEALHTLKAETGSIHMLSVFTKVYIKFLQGVSEGYGHSVGYDMTFHPKTDGQSERTIQTLEDMLRTCVIDFGNGWERHLPLVEFSYNNSYHASIKAAPFEALYGRKCRSLICWAESYANVRRKPLEFQVGDRVMSKVSPCKGVVRFVKREKLNSRVHSTFHVSNLKKCLSDEPLAISLDKVHIDDKLRFVEEPVEVMDREVKRLKRSRIPIIKVRWNSRRGPEFTWEREDIAAATTSGISHRLRSGSDASGEVSISSSDLRDERIVCAASRVARQGELNKLTIKNHYPLSRIDDIFNQLQGACYFLKIDLRSGGVRIIIMDETHKTRYSVHPGADKMYHDLRDMYWWPGIKWDIAIYVSKCLTCSKVKAEHQRPSVLLQQPEILEWKWDKISMDFITKLPRTNSGHDMIWVIVDRLTKSAYFLAIRENYSTERLARLYINEIVARHRVPVSIISNRDGRFTSRFWQTLQKALGTQLDMSTAYHPQLDGQSNLIMEKLKAAKDHQKSYADNSRKPLEFEVGDKALLKVSPWKGVMRFGKKEIMDREIKALKHSKIPKFKVRSSLKHGPEFTWECKDHMKVRYPYLLLLILVDLVVKSRDEIYLRRRYCGNCVLSTLVNR</sequence>
<dbReference type="Pfam" id="PF17921">
    <property type="entry name" value="Integrase_H2C2"/>
    <property type="match status" value="1"/>
</dbReference>
<evidence type="ECO:0000256" key="2">
    <source>
        <dbReference type="SAM" id="MobiDB-lite"/>
    </source>
</evidence>
<keyword evidence="4" id="KW-0548">Nucleotidyltransferase</keyword>
<dbReference type="GO" id="GO:0003964">
    <property type="term" value="F:RNA-directed DNA polymerase activity"/>
    <property type="evidence" value="ECO:0007669"/>
    <property type="project" value="UniProtKB-KW"/>
</dbReference>
<keyword evidence="1" id="KW-0175">Coiled coil</keyword>
<dbReference type="EMBL" id="BKCJ010010072">
    <property type="protein sequence ID" value="GEU89935.1"/>
    <property type="molecule type" value="Genomic_DNA"/>
</dbReference>
<dbReference type="InterPro" id="IPR036397">
    <property type="entry name" value="RNaseH_sf"/>
</dbReference>
<dbReference type="SUPFAM" id="SSF56672">
    <property type="entry name" value="DNA/RNA polymerases"/>
    <property type="match status" value="2"/>
</dbReference>
<dbReference type="Gene3D" id="3.30.420.10">
    <property type="entry name" value="Ribonuclease H-like superfamily/Ribonuclease H"/>
    <property type="match status" value="3"/>
</dbReference>
<dbReference type="GO" id="GO:0015074">
    <property type="term" value="P:DNA integration"/>
    <property type="evidence" value="ECO:0007669"/>
    <property type="project" value="InterPro"/>
</dbReference>
<dbReference type="InterPro" id="IPR043502">
    <property type="entry name" value="DNA/RNA_pol_sf"/>
</dbReference>
<feature type="region of interest" description="Disordered" evidence="2">
    <location>
        <begin position="679"/>
        <end position="700"/>
    </location>
</feature>
<keyword evidence="4" id="KW-0808">Transferase</keyword>
<dbReference type="InterPro" id="IPR025724">
    <property type="entry name" value="GAG-pre-integrase_dom"/>
</dbReference>
<feature type="compositionally biased region" description="Polar residues" evidence="2">
    <location>
        <begin position="596"/>
        <end position="619"/>
    </location>
</feature>
<dbReference type="InterPro" id="IPR013103">
    <property type="entry name" value="RVT_2"/>
</dbReference>
<dbReference type="Gene3D" id="1.10.340.70">
    <property type="match status" value="1"/>
</dbReference>
<keyword evidence="4" id="KW-0695">RNA-directed DNA polymerase</keyword>
<gene>
    <name evidence="4" type="ORF">Tci_061913</name>
</gene>
<evidence type="ECO:0000313" key="4">
    <source>
        <dbReference type="EMBL" id="GEU89935.1"/>
    </source>
</evidence>
<proteinExistence type="predicted"/>
<accession>A0A6L2NZ15</accession>
<feature type="domain" description="Integrase catalytic" evidence="3">
    <location>
        <begin position="454"/>
        <end position="626"/>
    </location>
</feature>